<keyword evidence="5 13" id="KW-0255">Endonuclease</keyword>
<keyword evidence="3 13" id="KW-0540">Nuclease</keyword>
<keyword evidence="6 13" id="KW-0227">DNA damage</keyword>
<dbReference type="SUPFAM" id="SSF53098">
    <property type="entry name" value="Ribonuclease H-like"/>
    <property type="match status" value="1"/>
</dbReference>
<dbReference type="PRINTS" id="PR00696">
    <property type="entry name" value="RSOLVASERUVC"/>
</dbReference>
<evidence type="ECO:0000313" key="18">
    <source>
        <dbReference type="Proteomes" id="UP000323594"/>
    </source>
</evidence>
<dbReference type="GeneID" id="57754251"/>
<dbReference type="RefSeq" id="WP_002697999.1">
    <property type="nucleotide sequence ID" value="NZ_CDNC01000018.1"/>
</dbReference>
<evidence type="ECO:0000256" key="12">
    <source>
        <dbReference type="ARBA" id="ARBA00029354"/>
    </source>
</evidence>
<dbReference type="EMBL" id="CP042817">
    <property type="protein sequence ID" value="QEJ97275.1"/>
    <property type="molecule type" value="Genomic_DNA"/>
</dbReference>
<evidence type="ECO:0000256" key="9">
    <source>
        <dbReference type="ARBA" id="ARBA00023125"/>
    </source>
</evidence>
<feature type="binding site" evidence="13">
    <location>
        <position position="10"/>
    </location>
    <ligand>
        <name>Mg(2+)</name>
        <dbReference type="ChEBI" id="CHEBI:18420"/>
        <label>1</label>
    </ligand>
</feature>
<keyword evidence="2 13" id="KW-0963">Cytoplasm</keyword>
<keyword evidence="4 13" id="KW-0479">Metal-binding</keyword>
<dbReference type="Proteomes" id="UP000042527">
    <property type="component" value="Unassembled WGS sequence"/>
</dbReference>
<evidence type="ECO:0000256" key="1">
    <source>
        <dbReference type="ARBA" id="ARBA00009518"/>
    </source>
</evidence>
<dbReference type="PANTHER" id="PTHR30194:SF3">
    <property type="entry name" value="CROSSOVER JUNCTION ENDODEOXYRIBONUCLEASE RUVC"/>
    <property type="match status" value="1"/>
</dbReference>
<dbReference type="GO" id="GO:0048476">
    <property type="term" value="C:Holliday junction resolvase complex"/>
    <property type="evidence" value="ECO:0007669"/>
    <property type="project" value="UniProtKB-UniRule"/>
</dbReference>
<feature type="binding site" evidence="13">
    <location>
        <position position="70"/>
    </location>
    <ligand>
        <name>Mg(2+)</name>
        <dbReference type="ChEBI" id="CHEBI:18420"/>
        <label>2</label>
    </ligand>
</feature>
<dbReference type="InterPro" id="IPR012337">
    <property type="entry name" value="RNaseH-like_sf"/>
</dbReference>
<dbReference type="EC" id="3.1.21.10" evidence="13 14"/>
<dbReference type="GO" id="GO:0005737">
    <property type="term" value="C:cytoplasm"/>
    <property type="evidence" value="ECO:0007669"/>
    <property type="project" value="UniProtKB-SubCell"/>
</dbReference>
<dbReference type="Pfam" id="PF02075">
    <property type="entry name" value="RuvC"/>
    <property type="match status" value="1"/>
</dbReference>
<dbReference type="GO" id="GO:0006310">
    <property type="term" value="P:DNA recombination"/>
    <property type="evidence" value="ECO:0007669"/>
    <property type="project" value="UniProtKB-UniRule"/>
</dbReference>
<dbReference type="GO" id="GO:0008821">
    <property type="term" value="F:crossover junction DNA endonuclease activity"/>
    <property type="evidence" value="ECO:0007669"/>
    <property type="project" value="UniProtKB-UniRule"/>
</dbReference>
<name>A0A0B7GTQ6_TREPH</name>
<organism evidence="15 17">
    <name type="scientific">Treponema phagedenis</name>
    <dbReference type="NCBI Taxonomy" id="162"/>
    <lineage>
        <taxon>Bacteria</taxon>
        <taxon>Pseudomonadati</taxon>
        <taxon>Spirochaetota</taxon>
        <taxon>Spirochaetia</taxon>
        <taxon>Spirochaetales</taxon>
        <taxon>Treponemataceae</taxon>
        <taxon>Treponema</taxon>
    </lineage>
</organism>
<feature type="active site" evidence="13">
    <location>
        <position position="143"/>
    </location>
</feature>
<keyword evidence="9 13" id="KW-0238">DNA-binding</keyword>
<dbReference type="PANTHER" id="PTHR30194">
    <property type="entry name" value="CROSSOVER JUNCTION ENDODEOXYRIBONUCLEASE RUVC"/>
    <property type="match status" value="1"/>
</dbReference>
<keyword evidence="10 13" id="KW-0233">DNA recombination</keyword>
<evidence type="ECO:0000256" key="2">
    <source>
        <dbReference type="ARBA" id="ARBA00022490"/>
    </source>
</evidence>
<sequence length="161" mass="17014">MREKIIVGIDPGLASAGYGVVAQSGSRLRCLTYGVIQTKPENTQGERLAIIFDSIGGVLKEFTPDAAGIETLYFAKNVTNGLSVAEARGVILLAFAQWQIPVREYAPNAIKKTVTGIAQANKHQVQESVKILLGLKTAPTPDHAADALAAAITAAHTDSFL</sequence>
<protein>
    <recommendedName>
        <fullName evidence="13 14">Crossover junction endodeoxyribonuclease RuvC</fullName>
        <ecNumber evidence="13 14">3.1.21.10</ecNumber>
    </recommendedName>
    <alternativeName>
        <fullName evidence="13">Holliday junction nuclease RuvC</fullName>
    </alternativeName>
    <alternativeName>
        <fullName evidence="13">Holliday junction resolvase RuvC</fullName>
    </alternativeName>
</protein>
<evidence type="ECO:0000256" key="14">
    <source>
        <dbReference type="NCBIfam" id="TIGR00228"/>
    </source>
</evidence>
<evidence type="ECO:0000256" key="8">
    <source>
        <dbReference type="ARBA" id="ARBA00022842"/>
    </source>
</evidence>
<evidence type="ECO:0000313" key="16">
    <source>
        <dbReference type="EMBL" id="QEJ97275.1"/>
    </source>
</evidence>
<reference evidence="17" key="1">
    <citation type="submission" date="2015-01" db="EMBL/GenBank/DDBJ databases">
        <authorList>
            <person name="Manzoor Shahid"/>
            <person name="Zubair Saima"/>
        </authorList>
    </citation>
    <scope>NUCLEOTIDE SEQUENCE [LARGE SCALE GENOMIC DNA]</scope>
    <source>
        <strain evidence="17">V1</strain>
    </source>
</reference>
<keyword evidence="17" id="KW-1185">Reference proteome</keyword>
<feature type="active site" evidence="13">
    <location>
        <position position="70"/>
    </location>
</feature>
<dbReference type="OrthoDB" id="9805499at2"/>
<evidence type="ECO:0000256" key="6">
    <source>
        <dbReference type="ARBA" id="ARBA00022763"/>
    </source>
</evidence>
<evidence type="ECO:0000256" key="5">
    <source>
        <dbReference type="ARBA" id="ARBA00022759"/>
    </source>
</evidence>
<comment type="subcellular location">
    <subcellularLocation>
        <location evidence="13">Cytoplasm</location>
    </subcellularLocation>
</comment>
<proteinExistence type="inferred from homology"/>
<dbReference type="InterPro" id="IPR002176">
    <property type="entry name" value="X-over_junc_endoDNase_RuvC"/>
</dbReference>
<evidence type="ECO:0000256" key="13">
    <source>
        <dbReference type="HAMAP-Rule" id="MF_00034"/>
    </source>
</evidence>
<comment type="catalytic activity">
    <reaction evidence="12 13">
        <text>Endonucleolytic cleavage at a junction such as a reciprocal single-stranded crossover between two homologous DNA duplexes (Holliday junction).</text>
        <dbReference type="EC" id="3.1.21.10"/>
    </reaction>
</comment>
<evidence type="ECO:0000256" key="11">
    <source>
        <dbReference type="ARBA" id="ARBA00023204"/>
    </source>
</evidence>
<evidence type="ECO:0000256" key="7">
    <source>
        <dbReference type="ARBA" id="ARBA00022801"/>
    </source>
</evidence>
<gene>
    <name evidence="13 15" type="primary">ruvC</name>
    <name evidence="16" type="ORF">FUT82_04250</name>
    <name evidence="15" type="ORF">TPHV1_250013</name>
</gene>
<dbReference type="CDD" id="cd16962">
    <property type="entry name" value="RuvC"/>
    <property type="match status" value="1"/>
</dbReference>
<dbReference type="GO" id="GO:0003677">
    <property type="term" value="F:DNA binding"/>
    <property type="evidence" value="ECO:0007669"/>
    <property type="project" value="UniProtKB-KW"/>
</dbReference>
<feature type="active site" evidence="13">
    <location>
        <position position="10"/>
    </location>
</feature>
<reference evidence="16 18" key="3">
    <citation type="submission" date="2019-08" db="EMBL/GenBank/DDBJ databases">
        <authorList>
            <person name="Kuhnert P."/>
        </authorList>
    </citation>
    <scope>NUCLEOTIDE SEQUENCE [LARGE SCALE GENOMIC DNA]</scope>
    <source>
        <strain evidence="16 18">B36.5</strain>
    </source>
</reference>
<keyword evidence="11 13" id="KW-0234">DNA repair</keyword>
<dbReference type="InterPro" id="IPR036397">
    <property type="entry name" value="RNaseH_sf"/>
</dbReference>
<dbReference type="GO" id="GO:0000287">
    <property type="term" value="F:magnesium ion binding"/>
    <property type="evidence" value="ECO:0007669"/>
    <property type="project" value="UniProtKB-UniRule"/>
</dbReference>
<comment type="cofactor">
    <cofactor evidence="13">
        <name>Mg(2+)</name>
        <dbReference type="ChEBI" id="CHEBI:18420"/>
    </cofactor>
    <text evidence="13">Binds 2 Mg(2+) ion per subunit.</text>
</comment>
<accession>A0A0B7GTQ6</accession>
<reference evidence="15" key="2">
    <citation type="submission" date="2015-01" db="EMBL/GenBank/DDBJ databases">
        <authorList>
            <person name="Xiang T."/>
            <person name="Song Y."/>
            <person name="Huang L."/>
            <person name="Wang B."/>
            <person name="Wu P."/>
        </authorList>
    </citation>
    <scope>NUCLEOTIDE SEQUENCE [LARGE SCALE GENOMIC DNA]</scope>
    <source>
        <strain evidence="15">V1</strain>
    </source>
</reference>
<comment type="subunit">
    <text evidence="13">Homodimer which binds Holliday junction (HJ) DNA. The HJ becomes 2-fold symmetrical on binding to RuvC with unstacked arms; it has a different conformation from HJ DNA in complex with RuvA. In the full resolvosome a probable DNA-RuvA(4)-RuvB(12)-RuvC(2) complex forms which resolves the HJ.</text>
</comment>
<feature type="binding site" evidence="13">
    <location>
        <position position="143"/>
    </location>
    <ligand>
        <name>Mg(2+)</name>
        <dbReference type="ChEBI" id="CHEBI:18420"/>
        <label>1</label>
    </ligand>
</feature>
<dbReference type="HAMAP" id="MF_00034">
    <property type="entry name" value="RuvC"/>
    <property type="match status" value="1"/>
</dbReference>
<evidence type="ECO:0000256" key="3">
    <source>
        <dbReference type="ARBA" id="ARBA00022722"/>
    </source>
</evidence>
<dbReference type="NCBIfam" id="NF000711">
    <property type="entry name" value="PRK00039.2-1"/>
    <property type="match status" value="1"/>
</dbReference>
<evidence type="ECO:0000256" key="4">
    <source>
        <dbReference type="ARBA" id="ARBA00022723"/>
    </source>
</evidence>
<dbReference type="EMBL" id="CDNC01000018">
    <property type="protein sequence ID" value="CEM61994.1"/>
    <property type="molecule type" value="Genomic_DNA"/>
</dbReference>
<evidence type="ECO:0000313" key="17">
    <source>
        <dbReference type="Proteomes" id="UP000042527"/>
    </source>
</evidence>
<dbReference type="Gene3D" id="3.30.420.10">
    <property type="entry name" value="Ribonuclease H-like superfamily/Ribonuclease H"/>
    <property type="match status" value="1"/>
</dbReference>
<evidence type="ECO:0000313" key="15">
    <source>
        <dbReference type="EMBL" id="CEM61994.1"/>
    </source>
</evidence>
<dbReference type="FunFam" id="3.30.420.10:FF:000002">
    <property type="entry name" value="Crossover junction endodeoxyribonuclease RuvC"/>
    <property type="match status" value="1"/>
</dbReference>
<dbReference type="NCBIfam" id="TIGR00228">
    <property type="entry name" value="ruvC"/>
    <property type="match status" value="1"/>
</dbReference>
<keyword evidence="8 13" id="KW-0460">Magnesium</keyword>
<keyword evidence="7 13" id="KW-0378">Hydrolase</keyword>
<dbReference type="AlphaFoldDB" id="A0A0B7GTQ6"/>
<dbReference type="Proteomes" id="UP000323594">
    <property type="component" value="Chromosome"/>
</dbReference>
<comment type="similarity">
    <text evidence="1 13">Belongs to the RuvC family.</text>
</comment>
<dbReference type="GO" id="GO:0006281">
    <property type="term" value="P:DNA repair"/>
    <property type="evidence" value="ECO:0007669"/>
    <property type="project" value="UniProtKB-UniRule"/>
</dbReference>
<comment type="function">
    <text evidence="13">The RuvA-RuvB-RuvC complex processes Holliday junction (HJ) DNA during genetic recombination and DNA repair. Endonuclease that resolves HJ intermediates. Cleaves cruciform DNA by making single-stranded nicks across the HJ at symmetrical positions within the homologous arms, yielding a 5'-phosphate and a 3'-hydroxyl group; requires a central core of homology in the junction. The consensus cleavage sequence is 5'-(A/T)TT(C/G)-3'. Cleavage occurs on the 3'-side of the TT dinucleotide at the point of strand exchange. HJ branch migration catalyzed by RuvA-RuvB allows RuvC to scan DNA until it finds its consensus sequence, where it cleaves and resolves the cruciform DNA.</text>
</comment>
<evidence type="ECO:0000256" key="10">
    <source>
        <dbReference type="ARBA" id="ARBA00023172"/>
    </source>
</evidence>